<dbReference type="UniPathway" id="UPA00378"/>
<keyword evidence="12" id="KW-0464">Manganese</keyword>
<dbReference type="PANTHER" id="PTHR43398">
    <property type="entry name" value="DOLICHOL-PHOSPHATE MANNOSYLTRANSFERASE SUBUNIT 1"/>
    <property type="match status" value="1"/>
</dbReference>
<comment type="cofactor">
    <cofactor evidence="3">
        <name>Mg(2+)</name>
        <dbReference type="ChEBI" id="CHEBI:18420"/>
    </cofactor>
</comment>
<comment type="catalytic activity">
    <reaction evidence="13">
        <text>a di-trans,poly-cis-dolichyl phosphate + GDP-alpha-D-mannose = a di-trans,poly-cis-dolichyl beta-D-mannosyl phosphate + GDP</text>
        <dbReference type="Rhea" id="RHEA:21184"/>
        <dbReference type="Rhea" id="RHEA-COMP:19498"/>
        <dbReference type="Rhea" id="RHEA-COMP:19501"/>
        <dbReference type="ChEBI" id="CHEBI:57527"/>
        <dbReference type="ChEBI" id="CHEBI:57683"/>
        <dbReference type="ChEBI" id="CHEBI:58189"/>
        <dbReference type="ChEBI" id="CHEBI:58211"/>
    </reaction>
</comment>
<evidence type="ECO:0000313" key="15">
    <source>
        <dbReference type="EMBL" id="CAD9296067.1"/>
    </source>
</evidence>
<dbReference type="Gene3D" id="3.90.550.10">
    <property type="entry name" value="Spore Coat Polysaccharide Biosynthesis Protein SpsA, Chain A"/>
    <property type="match status" value="1"/>
</dbReference>
<evidence type="ECO:0000256" key="2">
    <source>
        <dbReference type="ARBA" id="ARBA00001936"/>
    </source>
</evidence>
<reference evidence="15" key="1">
    <citation type="submission" date="2021-01" db="EMBL/GenBank/DDBJ databases">
        <authorList>
            <person name="Corre E."/>
            <person name="Pelletier E."/>
            <person name="Niang G."/>
            <person name="Scheremetjew M."/>
            <person name="Finn R."/>
            <person name="Kale V."/>
            <person name="Holt S."/>
            <person name="Cochrane G."/>
            <person name="Meng A."/>
            <person name="Brown T."/>
            <person name="Cohen L."/>
        </authorList>
    </citation>
    <scope>NUCLEOTIDE SEQUENCE</scope>
    <source>
        <strain evidence="15">ATCC 50979</strain>
    </source>
</reference>
<dbReference type="EMBL" id="HBGL01007405">
    <property type="protein sequence ID" value="CAD9296067.1"/>
    <property type="molecule type" value="Transcribed_RNA"/>
</dbReference>
<dbReference type="InterPro" id="IPR039528">
    <property type="entry name" value="DPM1-like"/>
</dbReference>
<dbReference type="Pfam" id="PF00535">
    <property type="entry name" value="Glycos_transf_2"/>
    <property type="match status" value="1"/>
</dbReference>
<comment type="subcellular location">
    <subcellularLocation>
        <location evidence="4 13">Endoplasmic reticulum</location>
    </subcellularLocation>
</comment>
<dbReference type="GO" id="GO:0046872">
    <property type="term" value="F:metal ion binding"/>
    <property type="evidence" value="ECO:0007669"/>
    <property type="project" value="UniProtKB-KW"/>
</dbReference>
<keyword evidence="9" id="KW-0479">Metal-binding</keyword>
<name>A0A7S1VDH4_9EUKA</name>
<evidence type="ECO:0000256" key="10">
    <source>
        <dbReference type="ARBA" id="ARBA00022824"/>
    </source>
</evidence>
<keyword evidence="7 13" id="KW-0328">Glycosyltransferase</keyword>
<evidence type="ECO:0000256" key="9">
    <source>
        <dbReference type="ARBA" id="ARBA00022723"/>
    </source>
</evidence>
<comment type="function">
    <text evidence="13">Transfers mannose from GDP-mannose to dolichol monophosphate to form dolichol phosphate mannose (Dol-P-Man) which is the mannosyl donor in pathways leading to N-glycosylation, glycosyl phosphatidylinositol membrane anchoring, and O-mannosylation of proteins.</text>
</comment>
<keyword evidence="11" id="KW-0460">Magnesium</keyword>
<dbReference type="GO" id="GO:0006506">
    <property type="term" value="P:GPI anchor biosynthetic process"/>
    <property type="evidence" value="ECO:0007669"/>
    <property type="project" value="TreeGrafter"/>
</dbReference>
<evidence type="ECO:0000256" key="5">
    <source>
        <dbReference type="ARBA" id="ARBA00004922"/>
    </source>
</evidence>
<sequence>MSDFFSVLLPTYNEKENIPYIVTMIVRAFEQLGESFEIIVVDDGSPDGTADVVRRLAKLYGTDRIILRERSGKLGLGSAYLYGAEVARGSHIFIMDADMSHHPKFIPDFIRVARTDNCDVVSGTRYLGTPGSGVAGWDVRRQITSLGANTLARMLLSPQVSDLTGSYRLFTRAAFDELLPRVRSKGYVFQMEIIVRAQHECGMKIGEVPISFVDRVYGESKLGTNEIVGYLKGLLTLFVEL</sequence>
<dbReference type="GO" id="GO:0005789">
    <property type="term" value="C:endoplasmic reticulum membrane"/>
    <property type="evidence" value="ECO:0007669"/>
    <property type="project" value="TreeGrafter"/>
</dbReference>
<evidence type="ECO:0000256" key="7">
    <source>
        <dbReference type="ARBA" id="ARBA00022676"/>
    </source>
</evidence>
<comment type="similarity">
    <text evidence="6 13">Belongs to the glycosyltransferase 2 family.</text>
</comment>
<evidence type="ECO:0000259" key="14">
    <source>
        <dbReference type="Pfam" id="PF00535"/>
    </source>
</evidence>
<dbReference type="InterPro" id="IPR001173">
    <property type="entry name" value="Glyco_trans_2-like"/>
</dbReference>
<dbReference type="GO" id="GO:0004582">
    <property type="term" value="F:dolichyl-phosphate beta-D-mannosyltransferase activity"/>
    <property type="evidence" value="ECO:0007669"/>
    <property type="project" value="UniProtKB-UniRule"/>
</dbReference>
<feature type="domain" description="Glycosyltransferase 2-like" evidence="14">
    <location>
        <begin position="6"/>
        <end position="178"/>
    </location>
</feature>
<dbReference type="GO" id="GO:0035269">
    <property type="term" value="P:protein O-linked glycosylation via mannose"/>
    <property type="evidence" value="ECO:0007669"/>
    <property type="project" value="TreeGrafter"/>
</dbReference>
<comment type="subunit">
    <text evidence="13">Component of the dolichol-phosphate mannose (DPM) synthase complex.</text>
</comment>
<evidence type="ECO:0000256" key="1">
    <source>
        <dbReference type="ARBA" id="ARBA00001913"/>
    </source>
</evidence>
<evidence type="ECO:0000256" key="6">
    <source>
        <dbReference type="ARBA" id="ARBA00006739"/>
    </source>
</evidence>
<comment type="cofactor">
    <cofactor evidence="1">
        <name>Ca(2+)</name>
        <dbReference type="ChEBI" id="CHEBI:29108"/>
    </cofactor>
</comment>
<dbReference type="CDD" id="cd06442">
    <property type="entry name" value="DPM1_like"/>
    <property type="match status" value="1"/>
</dbReference>
<evidence type="ECO:0000256" key="11">
    <source>
        <dbReference type="ARBA" id="ARBA00022842"/>
    </source>
</evidence>
<dbReference type="GO" id="GO:0006488">
    <property type="term" value="P:dolichol-linked oligosaccharide biosynthetic process"/>
    <property type="evidence" value="ECO:0007669"/>
    <property type="project" value="TreeGrafter"/>
</dbReference>
<dbReference type="AlphaFoldDB" id="A0A7S1VDH4"/>
<accession>A0A7S1VDH4</accession>
<dbReference type="GO" id="GO:0006720">
    <property type="term" value="P:isoprenoid metabolic process"/>
    <property type="evidence" value="ECO:0007669"/>
    <property type="project" value="UniProtKB-ARBA"/>
</dbReference>
<evidence type="ECO:0000256" key="3">
    <source>
        <dbReference type="ARBA" id="ARBA00001946"/>
    </source>
</evidence>
<gene>
    <name evidence="15" type="ORF">SSP0437_LOCUS5722</name>
</gene>
<dbReference type="InterPro" id="IPR029044">
    <property type="entry name" value="Nucleotide-diphossugar_trans"/>
</dbReference>
<dbReference type="GO" id="GO:0006066">
    <property type="term" value="P:alcohol metabolic process"/>
    <property type="evidence" value="ECO:0007669"/>
    <property type="project" value="UniProtKB-ARBA"/>
</dbReference>
<protein>
    <recommendedName>
        <fullName evidence="13">Dolichol-phosphate mannosyltransferase subunit 1</fullName>
        <ecNumber evidence="13">2.4.1.83</ecNumber>
    </recommendedName>
</protein>
<proteinExistence type="inferred from homology"/>
<evidence type="ECO:0000256" key="4">
    <source>
        <dbReference type="ARBA" id="ARBA00004240"/>
    </source>
</evidence>
<evidence type="ECO:0000256" key="8">
    <source>
        <dbReference type="ARBA" id="ARBA00022679"/>
    </source>
</evidence>
<dbReference type="FunFam" id="3.90.550.10:FF:000036">
    <property type="entry name" value="Dolichol-phosphate mannosyltransferase subunit 1"/>
    <property type="match status" value="1"/>
</dbReference>
<comment type="cofactor">
    <cofactor evidence="2">
        <name>Mn(2+)</name>
        <dbReference type="ChEBI" id="CHEBI:29035"/>
    </cofactor>
</comment>
<dbReference type="PANTHER" id="PTHR43398:SF1">
    <property type="entry name" value="DOLICHOL-PHOSPHATE MANNOSYLTRANSFERASE SUBUNIT 1"/>
    <property type="match status" value="1"/>
</dbReference>
<evidence type="ECO:0000256" key="12">
    <source>
        <dbReference type="ARBA" id="ARBA00023211"/>
    </source>
</evidence>
<dbReference type="EC" id="2.4.1.83" evidence="13"/>
<keyword evidence="8 13" id="KW-0808">Transferase</keyword>
<dbReference type="SUPFAM" id="SSF53448">
    <property type="entry name" value="Nucleotide-diphospho-sugar transferases"/>
    <property type="match status" value="1"/>
</dbReference>
<evidence type="ECO:0000256" key="13">
    <source>
        <dbReference type="RuleBase" id="RU365083"/>
    </source>
</evidence>
<organism evidence="15">
    <name type="scientific">Sexangularia sp. CB-2014</name>
    <dbReference type="NCBI Taxonomy" id="1486929"/>
    <lineage>
        <taxon>Eukaryota</taxon>
        <taxon>Amoebozoa</taxon>
        <taxon>Tubulinea</taxon>
        <taxon>Elardia</taxon>
        <taxon>Arcellinida</taxon>
        <taxon>Arcellinida incertae sedis</taxon>
        <taxon>Sexangularia</taxon>
    </lineage>
</organism>
<comment type="pathway">
    <text evidence="5 13">Protein modification; protein glycosylation.</text>
</comment>
<keyword evidence="10 13" id="KW-0256">Endoplasmic reticulum</keyword>